<dbReference type="AlphaFoldDB" id="A0A0E1S3T1"/>
<dbReference type="InParanoid" id="A0A0E1S3T1"/>
<dbReference type="EMBL" id="GG704914">
    <property type="protein sequence ID" value="EAS34225.1"/>
    <property type="molecule type" value="Genomic_DNA"/>
</dbReference>
<gene>
    <name evidence="1" type="ORF">CIMG_13446</name>
</gene>
<accession>A0A0E1S3T1</accession>
<evidence type="ECO:0000313" key="2">
    <source>
        <dbReference type="Proteomes" id="UP000001261"/>
    </source>
</evidence>
<evidence type="ECO:0000313" key="1">
    <source>
        <dbReference type="EMBL" id="EAS34225.1"/>
    </source>
</evidence>
<name>A0A0E1S3T1_COCIM</name>
<dbReference type="GeneID" id="24165073"/>
<sequence length="78" mass="8806">MAKPAPRQSASRPLGDLRYSLSGLGRARRQERIMSPVFRLMSFTDLPSARVRISTVDEACSRRWIAGKTCRALSRAER</sequence>
<reference evidence="2" key="1">
    <citation type="journal article" date="2009" name="Genome Res.">
        <title>Comparative genomic analyses of the human fungal pathogens Coccidioides and their relatives.</title>
        <authorList>
            <person name="Sharpton T.J."/>
            <person name="Stajich J.E."/>
            <person name="Rounsley S.D."/>
            <person name="Gardner M.J."/>
            <person name="Wortman J.R."/>
            <person name="Jordar V.S."/>
            <person name="Maiti R."/>
            <person name="Kodira C.D."/>
            <person name="Neafsey D.E."/>
            <person name="Zeng Q."/>
            <person name="Hung C.-Y."/>
            <person name="McMahan C."/>
            <person name="Muszewska A."/>
            <person name="Grynberg M."/>
            <person name="Mandel M.A."/>
            <person name="Kellner E.M."/>
            <person name="Barker B.M."/>
            <person name="Galgiani J.N."/>
            <person name="Orbach M.J."/>
            <person name="Kirkland T.N."/>
            <person name="Cole G.T."/>
            <person name="Henn M.R."/>
            <person name="Birren B.W."/>
            <person name="Taylor J.W."/>
        </authorList>
    </citation>
    <scope>NUCLEOTIDE SEQUENCE [LARGE SCALE GENOMIC DNA]</scope>
    <source>
        <strain evidence="2">RS</strain>
    </source>
</reference>
<dbReference type="VEuPathDB" id="FungiDB:CIMG_13446"/>
<keyword evidence="2" id="KW-1185">Reference proteome</keyword>
<dbReference type="KEGG" id="cim:CIMG_13446"/>
<dbReference type="RefSeq" id="XP_001245808.1">
    <property type="nucleotide sequence ID" value="XM_001245807.1"/>
</dbReference>
<proteinExistence type="predicted"/>
<dbReference type="Proteomes" id="UP000001261">
    <property type="component" value="Unassembled WGS sequence"/>
</dbReference>
<protein>
    <submittedName>
        <fullName evidence="1">Uncharacterized protein</fullName>
    </submittedName>
</protein>
<reference evidence="2" key="2">
    <citation type="journal article" date="2010" name="Genome Res.">
        <title>Population genomic sequencing of Coccidioides fungi reveals recent hybridization and transposon control.</title>
        <authorList>
            <person name="Neafsey D.E."/>
            <person name="Barker B.M."/>
            <person name="Sharpton T.J."/>
            <person name="Stajich J.E."/>
            <person name="Park D.J."/>
            <person name="Whiston E."/>
            <person name="Hung C.-Y."/>
            <person name="McMahan C."/>
            <person name="White J."/>
            <person name="Sykes S."/>
            <person name="Heiman D."/>
            <person name="Young S."/>
            <person name="Zeng Q."/>
            <person name="Abouelleil A."/>
            <person name="Aftuck L."/>
            <person name="Bessette D."/>
            <person name="Brown A."/>
            <person name="FitzGerald M."/>
            <person name="Lui A."/>
            <person name="Macdonald J.P."/>
            <person name="Priest M."/>
            <person name="Orbach M.J."/>
            <person name="Galgiani J.N."/>
            <person name="Kirkland T.N."/>
            <person name="Cole G.T."/>
            <person name="Birren B.W."/>
            <person name="Henn M.R."/>
            <person name="Taylor J.W."/>
            <person name="Rounsley S.D."/>
        </authorList>
    </citation>
    <scope>GENOME REANNOTATION</scope>
    <source>
        <strain evidence="2">RS</strain>
    </source>
</reference>
<organism evidence="1 2">
    <name type="scientific">Coccidioides immitis (strain RS)</name>
    <name type="common">Valley fever fungus</name>
    <dbReference type="NCBI Taxonomy" id="246410"/>
    <lineage>
        <taxon>Eukaryota</taxon>
        <taxon>Fungi</taxon>
        <taxon>Dikarya</taxon>
        <taxon>Ascomycota</taxon>
        <taxon>Pezizomycotina</taxon>
        <taxon>Eurotiomycetes</taxon>
        <taxon>Eurotiomycetidae</taxon>
        <taxon>Onygenales</taxon>
        <taxon>Onygenaceae</taxon>
        <taxon>Coccidioides</taxon>
    </lineage>
</organism>